<feature type="domain" description="DUF5672" evidence="1">
    <location>
        <begin position="69"/>
        <end position="202"/>
    </location>
</feature>
<dbReference type="InParanoid" id="A0A3N4KIE5"/>
<dbReference type="Pfam" id="PF18922">
    <property type="entry name" value="DUF5672"/>
    <property type="match status" value="1"/>
</dbReference>
<dbReference type="EMBL" id="ML119155">
    <property type="protein sequence ID" value="RPB09082.1"/>
    <property type="molecule type" value="Genomic_DNA"/>
</dbReference>
<sequence>YNASKLALLIEDRPIAHLAPLLLHMITVVPPDWQFLFLGSPASITHLNHSHAIRHQVLLGKLALTLIPPRANVTGQEALSQTLTSAWFWKAQVEWVLMFQSDSILCANSGVSLDEWLLYDWVGAPWNLKDAYGGNGGLSLRRVSRILQILRTQRRYAHHREMEDMWLVRRIGTLPGARMANGSTEAGFSVEGVWAEEPMGYHLGGSGAVMPLAVWMERERRERVWEWCPEIKMIMGMELENVPVEGPPRVKGEFLAWGSEVPGSVGGREKG</sequence>
<accession>A0A3N4KIE5</accession>
<dbReference type="Proteomes" id="UP000277580">
    <property type="component" value="Unassembled WGS sequence"/>
</dbReference>
<feature type="non-terminal residue" evidence="2">
    <location>
        <position position="1"/>
    </location>
</feature>
<dbReference type="AlphaFoldDB" id="A0A3N4KIE5"/>
<dbReference type="InterPro" id="IPR043729">
    <property type="entry name" value="DUF5672"/>
</dbReference>
<name>A0A3N4KIE5_9PEZI</name>
<dbReference type="STRING" id="1392247.A0A3N4KIE5"/>
<proteinExistence type="predicted"/>
<organism evidence="2 3">
    <name type="scientific">Morchella conica CCBAS932</name>
    <dbReference type="NCBI Taxonomy" id="1392247"/>
    <lineage>
        <taxon>Eukaryota</taxon>
        <taxon>Fungi</taxon>
        <taxon>Dikarya</taxon>
        <taxon>Ascomycota</taxon>
        <taxon>Pezizomycotina</taxon>
        <taxon>Pezizomycetes</taxon>
        <taxon>Pezizales</taxon>
        <taxon>Morchellaceae</taxon>
        <taxon>Morchella</taxon>
    </lineage>
</organism>
<gene>
    <name evidence="2" type="ORF">P167DRAFT_493047</name>
</gene>
<evidence type="ECO:0000313" key="3">
    <source>
        <dbReference type="Proteomes" id="UP000277580"/>
    </source>
</evidence>
<keyword evidence="3" id="KW-1185">Reference proteome</keyword>
<reference evidence="2 3" key="1">
    <citation type="journal article" date="2018" name="Nat. Ecol. Evol.">
        <title>Pezizomycetes genomes reveal the molecular basis of ectomycorrhizal truffle lifestyle.</title>
        <authorList>
            <person name="Murat C."/>
            <person name="Payen T."/>
            <person name="Noel B."/>
            <person name="Kuo A."/>
            <person name="Morin E."/>
            <person name="Chen J."/>
            <person name="Kohler A."/>
            <person name="Krizsan K."/>
            <person name="Balestrini R."/>
            <person name="Da Silva C."/>
            <person name="Montanini B."/>
            <person name="Hainaut M."/>
            <person name="Levati E."/>
            <person name="Barry K.W."/>
            <person name="Belfiori B."/>
            <person name="Cichocki N."/>
            <person name="Clum A."/>
            <person name="Dockter R.B."/>
            <person name="Fauchery L."/>
            <person name="Guy J."/>
            <person name="Iotti M."/>
            <person name="Le Tacon F."/>
            <person name="Lindquist E.A."/>
            <person name="Lipzen A."/>
            <person name="Malagnac F."/>
            <person name="Mello A."/>
            <person name="Molinier V."/>
            <person name="Miyauchi S."/>
            <person name="Poulain J."/>
            <person name="Riccioni C."/>
            <person name="Rubini A."/>
            <person name="Sitrit Y."/>
            <person name="Splivallo R."/>
            <person name="Traeger S."/>
            <person name="Wang M."/>
            <person name="Zifcakova L."/>
            <person name="Wipf D."/>
            <person name="Zambonelli A."/>
            <person name="Paolocci F."/>
            <person name="Nowrousian M."/>
            <person name="Ottonello S."/>
            <person name="Baldrian P."/>
            <person name="Spatafora J.W."/>
            <person name="Henrissat B."/>
            <person name="Nagy L.G."/>
            <person name="Aury J.M."/>
            <person name="Wincker P."/>
            <person name="Grigoriev I.V."/>
            <person name="Bonfante P."/>
            <person name="Martin F.M."/>
        </authorList>
    </citation>
    <scope>NUCLEOTIDE SEQUENCE [LARGE SCALE GENOMIC DNA]</scope>
    <source>
        <strain evidence="2 3">CCBAS932</strain>
    </source>
</reference>
<protein>
    <recommendedName>
        <fullName evidence="1">DUF5672 domain-containing protein</fullName>
    </recommendedName>
</protein>
<evidence type="ECO:0000313" key="2">
    <source>
        <dbReference type="EMBL" id="RPB09082.1"/>
    </source>
</evidence>
<dbReference type="OrthoDB" id="10025998at2759"/>
<evidence type="ECO:0000259" key="1">
    <source>
        <dbReference type="Pfam" id="PF18922"/>
    </source>
</evidence>